<evidence type="ECO:0000313" key="9">
    <source>
        <dbReference type="EMBL" id="GJQ13862.1"/>
    </source>
</evidence>
<dbReference type="Proteomes" id="UP001061958">
    <property type="component" value="Unassembled WGS sequence"/>
</dbReference>
<dbReference type="PANTHER" id="PTHR46373">
    <property type="entry name" value="PROTEIN RKD4"/>
    <property type="match status" value="1"/>
</dbReference>
<feature type="coiled-coil region" evidence="7">
    <location>
        <begin position="409"/>
        <end position="436"/>
    </location>
</feature>
<feature type="coiled-coil region" evidence="7">
    <location>
        <begin position="53"/>
        <end position="80"/>
    </location>
</feature>
<evidence type="ECO:0000259" key="8">
    <source>
        <dbReference type="PROSITE" id="PS51519"/>
    </source>
</evidence>
<dbReference type="EMBL" id="BQMJ01000048">
    <property type="protein sequence ID" value="GJQ13862.1"/>
    <property type="molecule type" value="Genomic_DNA"/>
</dbReference>
<keyword evidence="4" id="KW-0238">DNA-binding</keyword>
<evidence type="ECO:0000256" key="6">
    <source>
        <dbReference type="ARBA" id="ARBA00023242"/>
    </source>
</evidence>
<comment type="function">
    <text evidence="1">Putative transcription factor.</text>
</comment>
<feature type="domain" description="RWP-RK" evidence="8">
    <location>
        <begin position="1"/>
        <end position="77"/>
    </location>
</feature>
<proteinExistence type="predicted"/>
<keyword evidence="10" id="KW-1185">Reference proteome</keyword>
<protein>
    <recommendedName>
        <fullName evidence="8">RWP-RK domain-containing protein</fullName>
    </recommendedName>
</protein>
<dbReference type="GO" id="GO:0003700">
    <property type="term" value="F:DNA-binding transcription factor activity"/>
    <property type="evidence" value="ECO:0007669"/>
    <property type="project" value="InterPro"/>
</dbReference>
<dbReference type="AlphaFoldDB" id="A0A9C7Q1L0"/>
<gene>
    <name evidence="9" type="ORF">GpartN1_g5653.t1</name>
</gene>
<evidence type="ECO:0000256" key="7">
    <source>
        <dbReference type="SAM" id="Coils"/>
    </source>
</evidence>
<evidence type="ECO:0000313" key="10">
    <source>
        <dbReference type="Proteomes" id="UP001061958"/>
    </source>
</evidence>
<evidence type="ECO:0000256" key="5">
    <source>
        <dbReference type="ARBA" id="ARBA00023163"/>
    </source>
</evidence>
<dbReference type="GO" id="GO:0003677">
    <property type="term" value="F:DNA binding"/>
    <property type="evidence" value="ECO:0007669"/>
    <property type="project" value="UniProtKB-KW"/>
</dbReference>
<keyword evidence="5" id="KW-0804">Transcription</keyword>
<sequence>MTKRASSQLTIEVISPYFTQSIQTASRNLGVCCTLLKKICRKYGITRWPYRKIQSIERSIQQTKERLQFLEQIVAQEQNGNAYNEMLKLRTELFELERKRESLLRPDKALINPYNLEPNYRLSLDANGVESLERHSWLYLPTQELVQQKGTSLVKQQTDNSGSIRPLSPIVSLDSSEPECSAHSSSCNSRRVPPFPKCEDFEDYDTARYPLEVTSEVTAYSEAGSPMRKNHFIMKDGSFEYHQDSSYELPSWNMQWAKDFAASRIQKDMSLQQTNNYEKLSYYGVPQGFSHSPMNDEDHRLANRFQQLPWNERDTTWNDGMGAFGTLNKALDRENSVTYKKGLTGFEGQMMYNTFQDDIIASNVTSTDDMSTIDEDISYNGEYEKNKPMKNEIGSSDSCWDHFYLQKTLFSVCQRMEQLEQENQRLRSKLSRLLGSFSVQAEETRGERCNFYKGVP</sequence>
<dbReference type="PANTHER" id="PTHR46373:SF2">
    <property type="entry name" value="RWP-RK DOMAIN-CONTAINING PROTEIN"/>
    <property type="match status" value="1"/>
</dbReference>
<dbReference type="InterPro" id="IPR044607">
    <property type="entry name" value="RKD-like"/>
</dbReference>
<organism evidence="9 10">
    <name type="scientific">Galdieria partita</name>
    <dbReference type="NCBI Taxonomy" id="83374"/>
    <lineage>
        <taxon>Eukaryota</taxon>
        <taxon>Rhodophyta</taxon>
        <taxon>Bangiophyceae</taxon>
        <taxon>Galdieriales</taxon>
        <taxon>Galdieriaceae</taxon>
        <taxon>Galdieria</taxon>
    </lineage>
</organism>
<dbReference type="PROSITE" id="PS51519">
    <property type="entry name" value="RWP_RK"/>
    <property type="match status" value="1"/>
</dbReference>
<comment type="caution">
    <text evidence="9">The sequence shown here is derived from an EMBL/GenBank/DDBJ whole genome shotgun (WGS) entry which is preliminary data.</text>
</comment>
<dbReference type="InterPro" id="IPR003035">
    <property type="entry name" value="RWP-RK_dom"/>
</dbReference>
<keyword evidence="2" id="KW-0805">Transcription regulation</keyword>
<keyword evidence="6" id="KW-0539">Nucleus</keyword>
<reference evidence="9" key="1">
    <citation type="journal article" date="2022" name="Proc. Natl. Acad. Sci. U.S.A.">
        <title>Life cycle and functional genomics of the unicellular red alga Galdieria for elucidating algal and plant evolution and industrial use.</title>
        <authorList>
            <person name="Hirooka S."/>
            <person name="Itabashi T."/>
            <person name="Ichinose T.M."/>
            <person name="Onuma R."/>
            <person name="Fujiwara T."/>
            <person name="Yamashita S."/>
            <person name="Jong L.W."/>
            <person name="Tomita R."/>
            <person name="Iwane A.H."/>
            <person name="Miyagishima S.Y."/>
        </authorList>
    </citation>
    <scope>NUCLEOTIDE SEQUENCE</scope>
    <source>
        <strain evidence="9">NBRC 102759</strain>
    </source>
</reference>
<evidence type="ECO:0000256" key="1">
    <source>
        <dbReference type="ARBA" id="ARBA00004049"/>
    </source>
</evidence>
<dbReference type="OrthoDB" id="6270329at2759"/>
<reference evidence="9" key="2">
    <citation type="submission" date="2022-01" db="EMBL/GenBank/DDBJ databases">
        <authorList>
            <person name="Hirooka S."/>
            <person name="Miyagishima S.Y."/>
        </authorList>
    </citation>
    <scope>NUCLEOTIDE SEQUENCE</scope>
    <source>
        <strain evidence="9">NBRC 102759</strain>
    </source>
</reference>
<keyword evidence="3 7" id="KW-0175">Coiled coil</keyword>
<accession>A0A9C7Q1L0</accession>
<dbReference type="Pfam" id="PF02042">
    <property type="entry name" value="RWP-RK"/>
    <property type="match status" value="1"/>
</dbReference>
<evidence type="ECO:0000256" key="3">
    <source>
        <dbReference type="ARBA" id="ARBA00023054"/>
    </source>
</evidence>
<evidence type="ECO:0000256" key="2">
    <source>
        <dbReference type="ARBA" id="ARBA00023015"/>
    </source>
</evidence>
<evidence type="ECO:0000256" key="4">
    <source>
        <dbReference type="ARBA" id="ARBA00023125"/>
    </source>
</evidence>
<name>A0A9C7Q1L0_9RHOD</name>